<sequence length="132" mass="14388">MPNPADVAAIHDLERQRHDAMLQGDVQALDALFADEFVFTHSDGVRDSKDVYLGKIRNRVFYFSTMEQPEEDIRIIGDTAAVLGRMVATVNVPAISLTKVLNNFYLAVYARTAAGWTLLAVQPTPAPAAAAA</sequence>
<evidence type="ECO:0000313" key="2">
    <source>
        <dbReference type="EMBL" id="MDQ0475333.1"/>
    </source>
</evidence>
<organism evidence="2 3">
    <name type="scientific">Labrys wisconsinensis</name>
    <dbReference type="NCBI Taxonomy" id="425677"/>
    <lineage>
        <taxon>Bacteria</taxon>
        <taxon>Pseudomonadati</taxon>
        <taxon>Pseudomonadota</taxon>
        <taxon>Alphaproteobacteria</taxon>
        <taxon>Hyphomicrobiales</taxon>
        <taxon>Xanthobacteraceae</taxon>
        <taxon>Labrys</taxon>
    </lineage>
</organism>
<dbReference type="EMBL" id="JAUSVX010000033">
    <property type="protein sequence ID" value="MDQ0475333.1"/>
    <property type="molecule type" value="Genomic_DNA"/>
</dbReference>
<keyword evidence="3" id="KW-1185">Reference proteome</keyword>
<dbReference type="InterPro" id="IPR032710">
    <property type="entry name" value="NTF2-like_dom_sf"/>
</dbReference>
<dbReference type="Pfam" id="PF14534">
    <property type="entry name" value="DUF4440"/>
    <property type="match status" value="1"/>
</dbReference>
<dbReference type="SUPFAM" id="SSF54427">
    <property type="entry name" value="NTF2-like"/>
    <property type="match status" value="1"/>
</dbReference>
<dbReference type="InterPro" id="IPR027843">
    <property type="entry name" value="DUF4440"/>
</dbReference>
<protein>
    <submittedName>
        <fullName evidence="2">Ketosteroid isomerase-like protein</fullName>
    </submittedName>
</protein>
<comment type="caution">
    <text evidence="2">The sequence shown here is derived from an EMBL/GenBank/DDBJ whole genome shotgun (WGS) entry which is preliminary data.</text>
</comment>
<proteinExistence type="predicted"/>
<gene>
    <name evidence="2" type="ORF">QO011_008376</name>
</gene>
<dbReference type="Gene3D" id="3.10.450.50">
    <property type="match status" value="1"/>
</dbReference>
<evidence type="ECO:0000259" key="1">
    <source>
        <dbReference type="Pfam" id="PF14534"/>
    </source>
</evidence>
<name>A0ABU0JPM4_9HYPH</name>
<dbReference type="RefSeq" id="WP_307286425.1">
    <property type="nucleotide sequence ID" value="NZ_JAUSVX010000033.1"/>
</dbReference>
<reference evidence="2 3" key="1">
    <citation type="submission" date="2023-07" db="EMBL/GenBank/DDBJ databases">
        <title>Genomic Encyclopedia of Type Strains, Phase IV (KMG-IV): sequencing the most valuable type-strain genomes for metagenomic binning, comparative biology and taxonomic classification.</title>
        <authorList>
            <person name="Goeker M."/>
        </authorList>
    </citation>
    <scope>NUCLEOTIDE SEQUENCE [LARGE SCALE GENOMIC DNA]</scope>
    <source>
        <strain evidence="2 3">DSM 19619</strain>
    </source>
</reference>
<feature type="domain" description="DUF4440" evidence="1">
    <location>
        <begin position="10"/>
        <end position="117"/>
    </location>
</feature>
<evidence type="ECO:0000313" key="3">
    <source>
        <dbReference type="Proteomes" id="UP001242480"/>
    </source>
</evidence>
<dbReference type="Proteomes" id="UP001242480">
    <property type="component" value="Unassembled WGS sequence"/>
</dbReference>
<accession>A0ABU0JPM4</accession>